<dbReference type="Gene3D" id="1.10.510.10">
    <property type="entry name" value="Transferase(Phosphotransferase) domain 1"/>
    <property type="match status" value="2"/>
</dbReference>
<comment type="cofactor">
    <cofactor evidence="10">
        <name>Mg(2+)</name>
        <dbReference type="ChEBI" id="CHEBI:18420"/>
    </cofactor>
</comment>
<dbReference type="InterPro" id="IPR011009">
    <property type="entry name" value="Kinase-like_dom_sf"/>
</dbReference>
<accession>A0A1Y3EER9</accession>
<feature type="binding site" evidence="9">
    <location>
        <position position="377"/>
    </location>
    <ligand>
        <name>ATP</name>
        <dbReference type="ChEBI" id="CHEBI:30616"/>
    </ligand>
</feature>
<dbReference type="InterPro" id="IPR017441">
    <property type="entry name" value="Protein_kinase_ATP_BS"/>
</dbReference>
<dbReference type="InterPro" id="IPR008271">
    <property type="entry name" value="Ser/Thr_kinase_AS"/>
</dbReference>
<feature type="compositionally biased region" description="Polar residues" evidence="11">
    <location>
        <begin position="739"/>
        <end position="753"/>
    </location>
</feature>
<feature type="compositionally biased region" description="Basic and acidic residues" evidence="11">
    <location>
        <begin position="729"/>
        <end position="738"/>
    </location>
</feature>
<dbReference type="Gene3D" id="3.30.200.20">
    <property type="entry name" value="Phosphorylase Kinase, domain 1"/>
    <property type="match status" value="1"/>
</dbReference>
<feature type="region of interest" description="Disordered" evidence="11">
    <location>
        <begin position="704"/>
        <end position="757"/>
    </location>
</feature>
<feature type="domain" description="Protein kinase" evidence="12">
    <location>
        <begin position="43"/>
        <end position="328"/>
    </location>
</feature>
<protein>
    <recommendedName>
        <fullName evidence="1 10">Mitogen-activated protein kinase</fullName>
        <ecNumber evidence="1 10">2.7.11.24</ecNumber>
    </recommendedName>
</protein>
<organism evidence="13 14">
    <name type="scientific">Trichinella nativa</name>
    <dbReference type="NCBI Taxonomy" id="6335"/>
    <lineage>
        <taxon>Eukaryota</taxon>
        <taxon>Metazoa</taxon>
        <taxon>Ecdysozoa</taxon>
        <taxon>Nematoda</taxon>
        <taxon>Enoplea</taxon>
        <taxon>Dorylaimia</taxon>
        <taxon>Trichinellida</taxon>
        <taxon>Trichinellidae</taxon>
        <taxon>Trichinella</taxon>
    </lineage>
</organism>
<dbReference type="PROSITE" id="PS50011">
    <property type="entry name" value="PROTEIN_KINASE_DOM"/>
    <property type="match status" value="2"/>
</dbReference>
<feature type="compositionally biased region" description="Basic and acidic residues" evidence="11">
    <location>
        <begin position="784"/>
        <end position="794"/>
    </location>
</feature>
<evidence type="ECO:0000256" key="9">
    <source>
        <dbReference type="PROSITE-ProRule" id="PRU10141"/>
    </source>
</evidence>
<dbReference type="InterPro" id="IPR000719">
    <property type="entry name" value="Prot_kinase_dom"/>
</dbReference>
<dbReference type="CDD" id="cd07852">
    <property type="entry name" value="STKc_MAPK15-like"/>
    <property type="match status" value="1"/>
</dbReference>
<evidence type="ECO:0000256" key="3">
    <source>
        <dbReference type="ARBA" id="ARBA00022679"/>
    </source>
</evidence>
<keyword evidence="10" id="KW-0460">Magnesium</keyword>
<dbReference type="FunFam" id="3.30.200.20:FF:000166">
    <property type="entry name" value="Mitogen-activated protein kinase"/>
    <property type="match status" value="1"/>
</dbReference>
<keyword evidence="6 9" id="KW-0067">ATP-binding</keyword>
<dbReference type="AlphaFoldDB" id="A0A1Y3EER9"/>
<evidence type="ECO:0000256" key="4">
    <source>
        <dbReference type="ARBA" id="ARBA00022741"/>
    </source>
</evidence>
<evidence type="ECO:0000256" key="8">
    <source>
        <dbReference type="ARBA" id="ARBA00048312"/>
    </source>
</evidence>
<keyword evidence="2 10" id="KW-0723">Serine/threonine-protein kinase</keyword>
<evidence type="ECO:0000256" key="11">
    <source>
        <dbReference type="SAM" id="MobiDB-lite"/>
    </source>
</evidence>
<dbReference type="EMBL" id="LVZM01014429">
    <property type="protein sequence ID" value="OUC43632.1"/>
    <property type="molecule type" value="Genomic_DNA"/>
</dbReference>
<evidence type="ECO:0000256" key="2">
    <source>
        <dbReference type="ARBA" id="ARBA00022527"/>
    </source>
</evidence>
<comment type="catalytic activity">
    <reaction evidence="7 10">
        <text>L-threonyl-[protein] + ATP = O-phospho-L-threonyl-[protein] + ADP + H(+)</text>
        <dbReference type="Rhea" id="RHEA:46608"/>
        <dbReference type="Rhea" id="RHEA-COMP:11060"/>
        <dbReference type="Rhea" id="RHEA-COMP:11605"/>
        <dbReference type="ChEBI" id="CHEBI:15378"/>
        <dbReference type="ChEBI" id="CHEBI:30013"/>
        <dbReference type="ChEBI" id="CHEBI:30616"/>
        <dbReference type="ChEBI" id="CHEBI:61977"/>
        <dbReference type="ChEBI" id="CHEBI:456216"/>
        <dbReference type="EC" id="2.7.11.24"/>
    </reaction>
</comment>
<dbReference type="SMART" id="SM00220">
    <property type="entry name" value="S_TKc"/>
    <property type="match status" value="2"/>
</dbReference>
<feature type="region of interest" description="Disordered" evidence="11">
    <location>
        <begin position="781"/>
        <end position="805"/>
    </location>
</feature>
<dbReference type="GO" id="GO:0106310">
    <property type="term" value="F:protein serine kinase activity"/>
    <property type="evidence" value="ECO:0007669"/>
    <property type="project" value="RHEA"/>
</dbReference>
<dbReference type="Proteomes" id="UP000243006">
    <property type="component" value="Unassembled WGS sequence"/>
</dbReference>
<dbReference type="GO" id="GO:0005524">
    <property type="term" value="F:ATP binding"/>
    <property type="evidence" value="ECO:0007669"/>
    <property type="project" value="UniProtKB-UniRule"/>
</dbReference>
<dbReference type="FunFam" id="1.10.510.10:FF:000238">
    <property type="entry name" value="Mitogen-activated protein kinase"/>
    <property type="match status" value="1"/>
</dbReference>
<feature type="domain" description="Protein kinase" evidence="12">
    <location>
        <begin position="347"/>
        <end position="645"/>
    </location>
</feature>
<comment type="similarity">
    <text evidence="10">Belongs to the protein kinase superfamily. Ser/Thr protein kinase family. MAP kinase subfamily.</text>
</comment>
<dbReference type="InterPro" id="IPR050117">
    <property type="entry name" value="MAPK"/>
</dbReference>
<dbReference type="GO" id="GO:0036064">
    <property type="term" value="C:ciliary basal body"/>
    <property type="evidence" value="ECO:0007669"/>
    <property type="project" value="UniProtKB-ARBA"/>
</dbReference>
<dbReference type="Pfam" id="PF00069">
    <property type="entry name" value="Pkinase"/>
    <property type="match status" value="2"/>
</dbReference>
<dbReference type="InterPro" id="IPR003527">
    <property type="entry name" value="MAP_kinase_CS"/>
</dbReference>
<comment type="activity regulation">
    <text evidence="10">Activated by threonine and tyrosine phosphorylation.</text>
</comment>
<gene>
    <name evidence="13" type="ORF">D917_00244</name>
</gene>
<evidence type="ECO:0000313" key="13">
    <source>
        <dbReference type="EMBL" id="OUC43632.1"/>
    </source>
</evidence>
<dbReference type="PROSITE" id="PS00108">
    <property type="entry name" value="PROTEIN_KINASE_ST"/>
    <property type="match status" value="2"/>
</dbReference>
<sequence>MNSVNLSLSTNSSFLRSERNALMIKEKQAKLLATYGSIIGKKWYIQGLCGTGGFGQVYAAINMFDGRKAAVKLEPLTEKRKLHLKHEINVMKAMVGSRHAAEIFEYGVNGKITFVAMQLLGPDLSTLKNKMPKRLFSLETTLLIGIQMIEALRDLHKQHYLHCDVKPNNFVIGRGGASKIIYLVDYGLCCRYRNSSNDHYRKSKIGSHFRGTAYYASVNVLKGFGCSRRDDIWSMFFSLIDMYAGPLPWYKANSREDAINMKDSFLHLMDLHFKKCHLTFHHLLRMIKDLDFDSEPLYEAMILTIYQLLQVKDRKTAHLKKLLDRLIFGQIDPSMTTPLAADWIDLPQIKRRLGKGAYGIVWKAVDKQNGNQIVALKKIFDAFRNQTDSQRTFREIMLLLEFRRHPNIIKLLRVIRATGDRDIYLIFEHMDTDLHNVIKKGDILKPVHIQFIMYQLFCAVLYLHSANVIHRDLKPSNVLLDVNCTVKLADFGLARSLQQINTLSANDLDGSAFPELTEYVATRWYRAPEILLSSKYYTKGVDMWSLGCILGEMLNGKPLFPGTSTINQIEKIIEVIPPPSASDIDSIGSKYAAAVLKTMVNLPTKTIESTITKAPCFALDLIKRLLVFNPNKRLSIEESLRHPYVRLFHNPSEEFVMDHKVKLSLNDDVQLSINEYRNKLYELIQRQDFPGDLDNFSIQPTLNQSDKQFNHTDSNSKPKQSKVIKNRTLKQEKEDSESMHSSNAEENNDNQETVRPGVAVNGEIGPLLKRNNYFKAFSKGSKLGADRSPGDGHNKSVKNKLNTNESTAAGQFFPFLQRARSVEVHRKSHQSTTTAKGSSDCSTTKRGTLNSTSKGVKSSNGTGHAPSRPIPLSETKATLRRSFDSTNFGSFWRRTPSESRAKIPNDWTVITRDQLKAFKELTLGSRS</sequence>
<feature type="compositionally biased region" description="Polar residues" evidence="11">
    <location>
        <begin position="830"/>
        <end position="862"/>
    </location>
</feature>
<evidence type="ECO:0000256" key="7">
    <source>
        <dbReference type="ARBA" id="ARBA00047592"/>
    </source>
</evidence>
<name>A0A1Y3EER9_9BILA</name>
<dbReference type="EC" id="2.7.11.24" evidence="1 10"/>
<keyword evidence="4 9" id="KW-0547">Nucleotide-binding</keyword>
<dbReference type="SUPFAM" id="SSF56112">
    <property type="entry name" value="Protein kinase-like (PK-like)"/>
    <property type="match status" value="2"/>
</dbReference>
<comment type="caution">
    <text evidence="13">The sequence shown here is derived from an EMBL/GenBank/DDBJ whole genome shotgun (WGS) entry which is preliminary data.</text>
</comment>
<evidence type="ECO:0000313" key="14">
    <source>
        <dbReference type="Proteomes" id="UP000243006"/>
    </source>
</evidence>
<reference evidence="13 14" key="1">
    <citation type="submission" date="2015-04" db="EMBL/GenBank/DDBJ databases">
        <title>Draft genome of the roundworm Trichinella nativa.</title>
        <authorList>
            <person name="Mitreva M."/>
        </authorList>
    </citation>
    <scope>NUCLEOTIDE SEQUENCE [LARGE SCALE GENOMIC DNA]</scope>
    <source>
        <strain evidence="13 14">ISS45</strain>
    </source>
</reference>
<comment type="catalytic activity">
    <reaction evidence="8">
        <text>L-seryl-[protein] + ATP = O-phospho-L-seryl-[protein] + ADP + H(+)</text>
        <dbReference type="Rhea" id="RHEA:17989"/>
        <dbReference type="Rhea" id="RHEA-COMP:9863"/>
        <dbReference type="Rhea" id="RHEA-COMP:11604"/>
        <dbReference type="ChEBI" id="CHEBI:15378"/>
        <dbReference type="ChEBI" id="CHEBI:29999"/>
        <dbReference type="ChEBI" id="CHEBI:30616"/>
        <dbReference type="ChEBI" id="CHEBI:83421"/>
        <dbReference type="ChEBI" id="CHEBI:456216"/>
        <dbReference type="EC" id="2.7.11.24"/>
    </reaction>
</comment>
<dbReference type="PANTHER" id="PTHR24055">
    <property type="entry name" value="MITOGEN-ACTIVATED PROTEIN KINASE"/>
    <property type="match status" value="1"/>
</dbReference>
<proteinExistence type="inferred from homology"/>
<evidence type="ECO:0000256" key="5">
    <source>
        <dbReference type="ARBA" id="ARBA00022777"/>
    </source>
</evidence>
<keyword evidence="3 10" id="KW-0808">Transferase</keyword>
<evidence type="ECO:0000256" key="10">
    <source>
        <dbReference type="RuleBase" id="RU361165"/>
    </source>
</evidence>
<keyword evidence="5 10" id="KW-0418">Kinase</keyword>
<evidence type="ECO:0000256" key="6">
    <source>
        <dbReference type="ARBA" id="ARBA00022840"/>
    </source>
</evidence>
<feature type="region of interest" description="Disordered" evidence="11">
    <location>
        <begin position="823"/>
        <end position="876"/>
    </location>
</feature>
<evidence type="ECO:0000256" key="1">
    <source>
        <dbReference type="ARBA" id="ARBA00012411"/>
    </source>
</evidence>
<dbReference type="PROSITE" id="PS01351">
    <property type="entry name" value="MAPK"/>
    <property type="match status" value="1"/>
</dbReference>
<feature type="compositionally biased region" description="Basic residues" evidence="11">
    <location>
        <begin position="719"/>
        <end position="728"/>
    </location>
</feature>
<dbReference type="GO" id="GO:0005737">
    <property type="term" value="C:cytoplasm"/>
    <property type="evidence" value="ECO:0007669"/>
    <property type="project" value="UniProtKB-ARBA"/>
</dbReference>
<evidence type="ECO:0000259" key="12">
    <source>
        <dbReference type="PROSITE" id="PS50011"/>
    </source>
</evidence>
<dbReference type="PROSITE" id="PS00107">
    <property type="entry name" value="PROTEIN_KINASE_ATP"/>
    <property type="match status" value="1"/>
</dbReference>
<dbReference type="GO" id="GO:0004707">
    <property type="term" value="F:MAP kinase activity"/>
    <property type="evidence" value="ECO:0007669"/>
    <property type="project" value="UniProtKB-EC"/>
</dbReference>